<dbReference type="Proteomes" id="UP000059542">
    <property type="component" value="Chromosome"/>
</dbReference>
<name>A0A0U4AAN1_9BACT</name>
<dbReference type="EMBL" id="CP013909">
    <property type="protein sequence ID" value="ALW85212.1"/>
    <property type="molecule type" value="Genomic_DNA"/>
</dbReference>
<protein>
    <recommendedName>
        <fullName evidence="4">Thioredoxin domain-containing protein</fullName>
    </recommendedName>
</protein>
<sequence>MKLLKAIVSCLAILVMTTLPATTVLAQKAPTVIAIVNRADWCGTCKAHGPRVMALMPNYARKPIVFALNDLSNPTTVAASKERLTKLGVENVQGPMIYTGVILLVDAGTHQVLKTVSMAEPNARIEAEITQALARK</sequence>
<evidence type="ECO:0000313" key="2">
    <source>
        <dbReference type="EMBL" id="ALW85212.1"/>
    </source>
</evidence>
<evidence type="ECO:0008006" key="4">
    <source>
        <dbReference type="Google" id="ProtNLM"/>
    </source>
</evidence>
<dbReference type="InterPro" id="IPR036249">
    <property type="entry name" value="Thioredoxin-like_sf"/>
</dbReference>
<reference evidence="2 3" key="1">
    <citation type="submission" date="2015-12" db="EMBL/GenBank/DDBJ databases">
        <authorList>
            <person name="Shamseldin A."/>
            <person name="Moawad H."/>
            <person name="Abd El-Rahim W.M."/>
            <person name="Sadowsky M.J."/>
        </authorList>
    </citation>
    <scope>NUCLEOTIDE SEQUENCE [LARGE SCALE GENOMIC DNA]</scope>
    <source>
        <strain evidence="2 3">DG5B</strain>
    </source>
</reference>
<dbReference type="KEGG" id="hyg:AUC43_08955"/>
<dbReference type="SUPFAM" id="SSF52833">
    <property type="entry name" value="Thioredoxin-like"/>
    <property type="match status" value="1"/>
</dbReference>
<evidence type="ECO:0000256" key="1">
    <source>
        <dbReference type="SAM" id="SignalP"/>
    </source>
</evidence>
<proteinExistence type="predicted"/>
<organism evidence="2 3">
    <name type="scientific">Hymenobacter sedentarius</name>
    <dbReference type="NCBI Taxonomy" id="1411621"/>
    <lineage>
        <taxon>Bacteria</taxon>
        <taxon>Pseudomonadati</taxon>
        <taxon>Bacteroidota</taxon>
        <taxon>Cytophagia</taxon>
        <taxon>Cytophagales</taxon>
        <taxon>Hymenobacteraceae</taxon>
        <taxon>Hymenobacter</taxon>
    </lineage>
</organism>
<dbReference type="RefSeq" id="WP_068192068.1">
    <property type="nucleotide sequence ID" value="NZ_CP013909.1"/>
</dbReference>
<dbReference type="AlphaFoldDB" id="A0A0U4AAN1"/>
<dbReference type="STRING" id="1411621.AUC43_08955"/>
<evidence type="ECO:0000313" key="3">
    <source>
        <dbReference type="Proteomes" id="UP000059542"/>
    </source>
</evidence>
<feature type="chain" id="PRO_5006846767" description="Thioredoxin domain-containing protein" evidence="1">
    <location>
        <begin position="22"/>
        <end position="136"/>
    </location>
</feature>
<accession>A0A0U4AAN1</accession>
<keyword evidence="3" id="KW-1185">Reference proteome</keyword>
<keyword evidence="1" id="KW-0732">Signal</keyword>
<gene>
    <name evidence="2" type="ORF">AUC43_08955</name>
</gene>
<feature type="signal peptide" evidence="1">
    <location>
        <begin position="1"/>
        <end position="21"/>
    </location>
</feature>
<dbReference type="OrthoDB" id="680862at2"/>